<evidence type="ECO:0000256" key="1">
    <source>
        <dbReference type="ARBA" id="ARBA00022630"/>
    </source>
</evidence>
<dbReference type="InterPro" id="IPR011251">
    <property type="entry name" value="Luciferase-like_dom"/>
</dbReference>
<evidence type="ECO:0000256" key="2">
    <source>
        <dbReference type="ARBA" id="ARBA00022643"/>
    </source>
</evidence>
<accession>A0A378TDN7</accession>
<dbReference type="PANTHER" id="PTHR42847:SF4">
    <property type="entry name" value="ALKANESULFONATE MONOOXYGENASE-RELATED"/>
    <property type="match status" value="1"/>
</dbReference>
<keyword evidence="3 6" id="KW-0560">Oxidoreductase</keyword>
<dbReference type="PANTHER" id="PTHR42847">
    <property type="entry name" value="ALKANESULFONATE MONOOXYGENASE"/>
    <property type="match status" value="1"/>
</dbReference>
<dbReference type="GO" id="GO:0008726">
    <property type="term" value="F:alkanesulfonate monooxygenase activity"/>
    <property type="evidence" value="ECO:0007669"/>
    <property type="project" value="UniProtKB-EC"/>
</dbReference>
<dbReference type="Gene3D" id="3.20.20.30">
    <property type="entry name" value="Luciferase-like domain"/>
    <property type="match status" value="1"/>
</dbReference>
<evidence type="ECO:0000259" key="5">
    <source>
        <dbReference type="Pfam" id="PF00296"/>
    </source>
</evidence>
<dbReference type="EC" id="1.14.14.5" evidence="6"/>
<evidence type="ECO:0000256" key="3">
    <source>
        <dbReference type="ARBA" id="ARBA00023002"/>
    </source>
</evidence>
<keyword evidence="7" id="KW-1185">Reference proteome</keyword>
<dbReference type="Proteomes" id="UP000254978">
    <property type="component" value="Unassembled WGS sequence"/>
</dbReference>
<dbReference type="RefSeq" id="WP_115278473.1">
    <property type="nucleotide sequence ID" value="NZ_AP022600.1"/>
</dbReference>
<dbReference type="CDD" id="cd01094">
    <property type="entry name" value="Alkanesulfonate_monoxygenase"/>
    <property type="match status" value="1"/>
</dbReference>
<keyword evidence="2" id="KW-0288">FMN</keyword>
<dbReference type="SUPFAM" id="SSF51679">
    <property type="entry name" value="Bacterial luciferase-like"/>
    <property type="match status" value="1"/>
</dbReference>
<evidence type="ECO:0000313" key="7">
    <source>
        <dbReference type="Proteomes" id="UP000254978"/>
    </source>
</evidence>
<dbReference type="InterPro" id="IPR050172">
    <property type="entry name" value="SsuD_RutA_monooxygenase"/>
</dbReference>
<dbReference type="OrthoDB" id="9814695at2"/>
<dbReference type="GO" id="GO:0046306">
    <property type="term" value="P:alkanesulfonate catabolic process"/>
    <property type="evidence" value="ECO:0007669"/>
    <property type="project" value="TreeGrafter"/>
</dbReference>
<sequence length="377" mass="41434">MPEDHADVTAEAREHLSLYDNTNRLKLGTFATNASYGSSISEAPTSYHVSWQHTVGLAQQAERLGLDMVVPIGRWRGFGGATNFNGESFETYTWAAGIAQATERVMVFATSHVPTIHPIVAAKQAVTIDHISNGRFGLNLVMGWFKPEMEMFGSALREHDERYGVGDEWVRIVKQLWTDEEPVSFDGRFYTINGAESWPKPIQRPHPVIMNAGSSPAGSDFAARNADINFVTVDDAEVAAALVQKLKANARDNYGRDPQVFSGAYVVCRDTEKEARDAVQSVLDHGDRQAARNLMEVLGVQSGSFDHLMKKGMEDRFITGWGAPAFVGTPEQIADQFIGLEKAGISGITMGFLDYAAELEYFGETVLPLLREAGLRA</sequence>
<dbReference type="Pfam" id="PF00296">
    <property type="entry name" value="Bac_luciferase"/>
    <property type="match status" value="1"/>
</dbReference>
<evidence type="ECO:0000313" key="6">
    <source>
        <dbReference type="EMBL" id="STZ58750.1"/>
    </source>
</evidence>
<evidence type="ECO:0000256" key="4">
    <source>
        <dbReference type="ARBA" id="ARBA00023033"/>
    </source>
</evidence>
<dbReference type="EC" id="1.14.14.-" evidence="6"/>
<organism evidence="6 7">
    <name type="scientific">Mycolicibacterium tokaiense</name>
    <dbReference type="NCBI Taxonomy" id="39695"/>
    <lineage>
        <taxon>Bacteria</taxon>
        <taxon>Bacillati</taxon>
        <taxon>Actinomycetota</taxon>
        <taxon>Actinomycetes</taxon>
        <taxon>Mycobacteriales</taxon>
        <taxon>Mycobacteriaceae</taxon>
        <taxon>Mycolicibacterium</taxon>
    </lineage>
</organism>
<keyword evidence="4 6" id="KW-0503">Monooxygenase</keyword>
<dbReference type="EMBL" id="UGQT01000001">
    <property type="protein sequence ID" value="STZ58750.1"/>
    <property type="molecule type" value="Genomic_DNA"/>
</dbReference>
<dbReference type="AlphaFoldDB" id="A0A378TDN7"/>
<name>A0A378TDN7_9MYCO</name>
<gene>
    <name evidence="6" type="primary">rutA_7</name>
    <name evidence="6" type="ORF">NCTC10821_02265</name>
</gene>
<reference evidence="6 7" key="1">
    <citation type="submission" date="2018-06" db="EMBL/GenBank/DDBJ databases">
        <authorList>
            <consortium name="Pathogen Informatics"/>
            <person name="Doyle S."/>
        </authorList>
    </citation>
    <scope>NUCLEOTIDE SEQUENCE [LARGE SCALE GENOMIC DNA]</scope>
    <source>
        <strain evidence="6 7">NCTC10821</strain>
    </source>
</reference>
<protein>
    <submittedName>
        <fullName evidence="6">Alkanesulfonate monooxygenase</fullName>
        <ecNumber evidence="6">1.14.14.-</ecNumber>
        <ecNumber evidence="6">1.14.14.5</ecNumber>
    </submittedName>
</protein>
<keyword evidence="1" id="KW-0285">Flavoprotein</keyword>
<feature type="domain" description="Luciferase-like" evidence="5">
    <location>
        <begin position="41"/>
        <end position="346"/>
    </location>
</feature>
<proteinExistence type="predicted"/>
<dbReference type="InterPro" id="IPR036661">
    <property type="entry name" value="Luciferase-like_sf"/>
</dbReference>